<name>A0A501WNA5_9GAMM</name>
<dbReference type="AlphaFoldDB" id="A0A501WNA5"/>
<protein>
    <submittedName>
        <fullName evidence="1">Uncharacterized protein</fullName>
    </submittedName>
</protein>
<dbReference type="Proteomes" id="UP000315901">
    <property type="component" value="Unassembled WGS sequence"/>
</dbReference>
<organism evidence="1 2">
    <name type="scientific">Maribrevibacterium harenarium</name>
    <dbReference type="NCBI Taxonomy" id="2589817"/>
    <lineage>
        <taxon>Bacteria</taxon>
        <taxon>Pseudomonadati</taxon>
        <taxon>Pseudomonadota</taxon>
        <taxon>Gammaproteobacteria</taxon>
        <taxon>Oceanospirillales</taxon>
        <taxon>Oceanospirillaceae</taxon>
        <taxon>Maribrevibacterium</taxon>
    </lineage>
</organism>
<reference evidence="1 2" key="1">
    <citation type="submission" date="2019-06" db="EMBL/GenBank/DDBJ databases">
        <title>A novel bacterium of genus Marinomonas, isolated from coastal sand.</title>
        <authorList>
            <person name="Huang H."/>
            <person name="Mo K."/>
            <person name="Hu Y."/>
        </authorList>
    </citation>
    <scope>NUCLEOTIDE SEQUENCE [LARGE SCALE GENOMIC DNA]</scope>
    <source>
        <strain evidence="1 2">HB171799</strain>
    </source>
</reference>
<dbReference type="RefSeq" id="WP_140589424.1">
    <property type="nucleotide sequence ID" value="NZ_VFRR01000022.1"/>
</dbReference>
<proteinExistence type="predicted"/>
<sequence length="480" mass="54130">MERSQPGTLFARRYGIFFHTTRNGEQTFEDYFKYIISRSLSDLDLAYEFKGSYTRITLFDKFSYQPIGAGLPLEIAGKMYKTDVNGAILVESLAINDAIFVSSYEKIFLDNFTLLSDTGKIYVATEPEGAEVEIYEGDDLVENFASPSYFNARYFADSTKYRIKIIPEGDYSEYETTVTLKRGYDVFVNQEFAKKTYGFMNIEPKTGLLGSSTLITIEDGYGKRLVDRSPEGFQGEAVSGRYTVRVEDDSLDEKYQVVEDSFILREDRKIEREYLAPIDREYSRGGTGFNWGFRFGRNIQSDTTVNNLGTDFTAAEYNNSVNNKSRYTDIDITSTSLSFFGALEKYTTNLVFGVEAEYLIGGTQSTGYYSGESEFTHSGFGGGVYAGIYDYWSDNRVASLIAGYSAMTVESDDTVQYPYEADLSSVFAEGRIFFGETFGLSLRYYPEIGSAALSFNFLGADITESYKYPASVEARQGKHY</sequence>
<evidence type="ECO:0000313" key="2">
    <source>
        <dbReference type="Proteomes" id="UP000315901"/>
    </source>
</evidence>
<dbReference type="EMBL" id="VFRR01000022">
    <property type="protein sequence ID" value="TPE49825.1"/>
    <property type="molecule type" value="Genomic_DNA"/>
</dbReference>
<accession>A0A501WNA5</accession>
<keyword evidence="2" id="KW-1185">Reference proteome</keyword>
<evidence type="ECO:0000313" key="1">
    <source>
        <dbReference type="EMBL" id="TPE49825.1"/>
    </source>
</evidence>
<gene>
    <name evidence="1" type="ORF">FJM67_11475</name>
</gene>
<comment type="caution">
    <text evidence="1">The sequence shown here is derived from an EMBL/GenBank/DDBJ whole genome shotgun (WGS) entry which is preliminary data.</text>
</comment>